<feature type="region of interest" description="Disordered" evidence="1">
    <location>
        <begin position="76"/>
        <end position="120"/>
    </location>
</feature>
<protein>
    <submittedName>
        <fullName evidence="2">Uncharacterized protein</fullName>
    </submittedName>
</protein>
<dbReference type="AlphaFoldDB" id="A0A7W6BNV8"/>
<feature type="compositionally biased region" description="Basic and acidic residues" evidence="1">
    <location>
        <begin position="77"/>
        <end position="91"/>
    </location>
</feature>
<dbReference type="RefSeq" id="WP_246343974.1">
    <property type="nucleotide sequence ID" value="NZ_BSPS01000041.1"/>
</dbReference>
<comment type="caution">
    <text evidence="2">The sequence shown here is derived from an EMBL/GenBank/DDBJ whole genome shotgun (WGS) entry which is preliminary data.</text>
</comment>
<dbReference type="EMBL" id="JACIDT010000028">
    <property type="protein sequence ID" value="MBB3928607.1"/>
    <property type="molecule type" value="Genomic_DNA"/>
</dbReference>
<gene>
    <name evidence="2" type="ORF">GGR43_004352</name>
</gene>
<feature type="compositionally biased region" description="Polar residues" evidence="1">
    <location>
        <begin position="94"/>
        <end position="105"/>
    </location>
</feature>
<organism evidence="2 3">
    <name type="scientific">Sphingobium jiangsuense</name>
    <dbReference type="NCBI Taxonomy" id="870476"/>
    <lineage>
        <taxon>Bacteria</taxon>
        <taxon>Pseudomonadati</taxon>
        <taxon>Pseudomonadota</taxon>
        <taxon>Alphaproteobacteria</taxon>
        <taxon>Sphingomonadales</taxon>
        <taxon>Sphingomonadaceae</taxon>
        <taxon>Sphingobium</taxon>
    </lineage>
</organism>
<accession>A0A7W6BNV8</accession>
<keyword evidence="3" id="KW-1185">Reference proteome</keyword>
<dbReference type="Proteomes" id="UP000571950">
    <property type="component" value="Unassembled WGS sequence"/>
</dbReference>
<evidence type="ECO:0000313" key="3">
    <source>
        <dbReference type="Proteomes" id="UP000571950"/>
    </source>
</evidence>
<evidence type="ECO:0000313" key="2">
    <source>
        <dbReference type="EMBL" id="MBB3928607.1"/>
    </source>
</evidence>
<name>A0A7W6BNV8_9SPHN</name>
<proteinExistence type="predicted"/>
<reference evidence="2 3" key="1">
    <citation type="submission" date="2020-08" db="EMBL/GenBank/DDBJ databases">
        <title>Genomic Encyclopedia of Type Strains, Phase IV (KMG-IV): sequencing the most valuable type-strain genomes for metagenomic binning, comparative biology and taxonomic classification.</title>
        <authorList>
            <person name="Goeker M."/>
        </authorList>
    </citation>
    <scope>NUCLEOTIDE SEQUENCE [LARGE SCALE GENOMIC DNA]</scope>
    <source>
        <strain evidence="2 3">DSM 26189</strain>
    </source>
</reference>
<sequence length="214" mass="23547">MTGDYGRRHFVHVYAVIRVKVAVDAPDHRRAMEAADELLFAGGPPVRLVAMSSAVLDADHADEVFGYLVDEADDPEFERSRAYGPDHEPEGKTLMQSETTPSEASLDQADTEFRESPTRESAGTLLTVATRYWNDDMIGDGTYSGVVLRVRDWLFEKAEPVDTDSPGPIADVVHRIATFADGRTRINVCRAAVNKLEQRGGTRGKNSGAEVKRP</sequence>
<evidence type="ECO:0000256" key="1">
    <source>
        <dbReference type="SAM" id="MobiDB-lite"/>
    </source>
</evidence>